<sequence length="72" mass="8185">MNCAFAYNDDEIKSQFIQGVLSQKLRIKCLESSHKPLSDLLKIARTMDLAKAQAESMSRDQHGSHEHVDKIQ</sequence>
<evidence type="ECO:0000256" key="1">
    <source>
        <dbReference type="SAM" id="MobiDB-lite"/>
    </source>
</evidence>
<feature type="compositionally biased region" description="Basic and acidic residues" evidence="1">
    <location>
        <begin position="57"/>
        <end position="72"/>
    </location>
</feature>
<reference evidence="2" key="1">
    <citation type="journal article" date="2019" name="bioRxiv">
        <title>The Genome of the Zebra Mussel, Dreissena polymorpha: A Resource for Invasive Species Research.</title>
        <authorList>
            <person name="McCartney M.A."/>
            <person name="Auch B."/>
            <person name="Kono T."/>
            <person name="Mallez S."/>
            <person name="Zhang Y."/>
            <person name="Obille A."/>
            <person name="Becker A."/>
            <person name="Abrahante J.E."/>
            <person name="Garbe J."/>
            <person name="Badalamenti J.P."/>
            <person name="Herman A."/>
            <person name="Mangelson H."/>
            <person name="Liachko I."/>
            <person name="Sullivan S."/>
            <person name="Sone E.D."/>
            <person name="Koren S."/>
            <person name="Silverstein K.A.T."/>
            <person name="Beckman K.B."/>
            <person name="Gohl D.M."/>
        </authorList>
    </citation>
    <scope>NUCLEOTIDE SEQUENCE</scope>
    <source>
        <strain evidence="2">Duluth1</strain>
        <tissue evidence="2">Whole animal</tissue>
    </source>
</reference>
<accession>A0A9D4E4G7</accession>
<name>A0A9D4E4G7_DREPO</name>
<protein>
    <submittedName>
        <fullName evidence="2">Uncharacterized protein</fullName>
    </submittedName>
</protein>
<dbReference type="Proteomes" id="UP000828390">
    <property type="component" value="Unassembled WGS sequence"/>
</dbReference>
<comment type="caution">
    <text evidence="2">The sequence shown here is derived from an EMBL/GenBank/DDBJ whole genome shotgun (WGS) entry which is preliminary data.</text>
</comment>
<dbReference type="AlphaFoldDB" id="A0A9D4E4G7"/>
<organism evidence="2 3">
    <name type="scientific">Dreissena polymorpha</name>
    <name type="common">Zebra mussel</name>
    <name type="synonym">Mytilus polymorpha</name>
    <dbReference type="NCBI Taxonomy" id="45954"/>
    <lineage>
        <taxon>Eukaryota</taxon>
        <taxon>Metazoa</taxon>
        <taxon>Spiralia</taxon>
        <taxon>Lophotrochozoa</taxon>
        <taxon>Mollusca</taxon>
        <taxon>Bivalvia</taxon>
        <taxon>Autobranchia</taxon>
        <taxon>Heteroconchia</taxon>
        <taxon>Euheterodonta</taxon>
        <taxon>Imparidentia</taxon>
        <taxon>Neoheterodontei</taxon>
        <taxon>Myida</taxon>
        <taxon>Dreissenoidea</taxon>
        <taxon>Dreissenidae</taxon>
        <taxon>Dreissena</taxon>
    </lineage>
</organism>
<keyword evidence="3" id="KW-1185">Reference proteome</keyword>
<feature type="region of interest" description="Disordered" evidence="1">
    <location>
        <begin position="52"/>
        <end position="72"/>
    </location>
</feature>
<evidence type="ECO:0000313" key="3">
    <source>
        <dbReference type="Proteomes" id="UP000828390"/>
    </source>
</evidence>
<proteinExistence type="predicted"/>
<gene>
    <name evidence="2" type="ORF">DPMN_174290</name>
</gene>
<reference evidence="2" key="2">
    <citation type="submission" date="2020-11" db="EMBL/GenBank/DDBJ databases">
        <authorList>
            <person name="McCartney M.A."/>
            <person name="Auch B."/>
            <person name="Kono T."/>
            <person name="Mallez S."/>
            <person name="Becker A."/>
            <person name="Gohl D.M."/>
            <person name="Silverstein K.A.T."/>
            <person name="Koren S."/>
            <person name="Bechman K.B."/>
            <person name="Herman A."/>
            <person name="Abrahante J.E."/>
            <person name="Garbe J."/>
        </authorList>
    </citation>
    <scope>NUCLEOTIDE SEQUENCE</scope>
    <source>
        <strain evidence="2">Duluth1</strain>
        <tissue evidence="2">Whole animal</tissue>
    </source>
</reference>
<evidence type="ECO:0000313" key="2">
    <source>
        <dbReference type="EMBL" id="KAH3772943.1"/>
    </source>
</evidence>
<dbReference type="EMBL" id="JAIWYP010000009">
    <property type="protein sequence ID" value="KAH3772943.1"/>
    <property type="molecule type" value="Genomic_DNA"/>
</dbReference>